<evidence type="ECO:0000256" key="3">
    <source>
        <dbReference type="ARBA" id="ARBA00022989"/>
    </source>
</evidence>
<proteinExistence type="predicted"/>
<evidence type="ECO:0000256" key="4">
    <source>
        <dbReference type="ARBA" id="ARBA00023136"/>
    </source>
</evidence>
<keyword evidence="3" id="KW-1133">Transmembrane helix</keyword>
<dbReference type="InterPro" id="IPR045120">
    <property type="entry name" value="Suco/Slp1-like"/>
</dbReference>
<keyword evidence="4" id="KW-0472">Membrane</keyword>
<sequence length="305" mass="34260">MPKISQVASSVAAGNTGSQLSKLKHRWNFASLDCAAVVHRTNPDAKFASSILSEKKDRYMLSPCPQPGGKLKGGSQFVIVELCEEIKIDTIVLANYEFFSNMFKKFTITAARQLTGRESDWTQLGVFRARNIRGQQVFRIPSAPRSEAFFRYVRIDFLEHFGSEYYCPVSLLRVYGITEMEEYKREFEEPSGDMDPIPEIAGADLKSTDDLLRPLPTSADVAPVDLPQPGQFHSIRDTPDLTAQDEDIWRKHEQAFQRKLQNQSSILSATETEASENLVSQHDNLSSPASPQASQCSGVQRYFKP</sequence>
<evidence type="ECO:0000259" key="6">
    <source>
        <dbReference type="PROSITE" id="PS51469"/>
    </source>
</evidence>
<dbReference type="eggNOG" id="KOG1396">
    <property type="taxonomic scope" value="Eukaryota"/>
</dbReference>
<feature type="compositionally biased region" description="Low complexity" evidence="5">
    <location>
        <begin position="286"/>
        <end position="295"/>
    </location>
</feature>
<evidence type="ECO:0000313" key="8">
    <source>
        <dbReference type="Proteomes" id="UP000019377"/>
    </source>
</evidence>
<dbReference type="PANTHER" id="PTHR12953">
    <property type="entry name" value="MEMBRANE PROTEIN CH1 RELATED"/>
    <property type="match status" value="1"/>
</dbReference>
<dbReference type="HOGENOM" id="CLU_912530_0_0_1"/>
<evidence type="ECO:0000313" key="7">
    <source>
        <dbReference type="EMBL" id="EST09369.1"/>
    </source>
</evidence>
<feature type="compositionally biased region" description="Polar residues" evidence="5">
    <location>
        <begin position="260"/>
        <end position="285"/>
    </location>
</feature>
<organism evidence="7 8">
    <name type="scientific">Kalmanozyma brasiliensis (strain GHG001)</name>
    <name type="common">Yeast</name>
    <name type="synonym">Pseudozyma brasiliensis</name>
    <dbReference type="NCBI Taxonomy" id="1365824"/>
    <lineage>
        <taxon>Eukaryota</taxon>
        <taxon>Fungi</taxon>
        <taxon>Dikarya</taxon>
        <taxon>Basidiomycota</taxon>
        <taxon>Ustilaginomycotina</taxon>
        <taxon>Ustilaginomycetes</taxon>
        <taxon>Ustilaginales</taxon>
        <taxon>Ustilaginaceae</taxon>
        <taxon>Kalmanozyma</taxon>
    </lineage>
</organism>
<dbReference type="Proteomes" id="UP000019377">
    <property type="component" value="Unassembled WGS sequence"/>
</dbReference>
<name>V5F1Y9_KALBG</name>
<dbReference type="AlphaFoldDB" id="V5F1Y9"/>
<dbReference type="Pfam" id="PF07738">
    <property type="entry name" value="Sad1_UNC"/>
    <property type="match status" value="1"/>
</dbReference>
<evidence type="ECO:0000256" key="2">
    <source>
        <dbReference type="ARBA" id="ARBA00022692"/>
    </source>
</evidence>
<dbReference type="STRING" id="1365824.V5F1Y9"/>
<reference evidence="8" key="1">
    <citation type="journal article" date="2013" name="Genome Announc.">
        <title>Draft genome sequence of Pseudozyma brasiliensis sp. nov. strain GHG001, a high producer of endo-1,4-xylanase isolated from an insect pest of sugarcane.</title>
        <authorList>
            <person name="Oliveira J.V.D.C."/>
            <person name="dos Santos R.A.C."/>
            <person name="Borges T.A."/>
            <person name="Riano-Pachon D.M."/>
            <person name="Goldman G.H."/>
        </authorList>
    </citation>
    <scope>NUCLEOTIDE SEQUENCE [LARGE SCALE GENOMIC DNA]</scope>
    <source>
        <strain evidence="8">GHG001</strain>
    </source>
</reference>
<accession>V5F1Y9</accession>
<dbReference type="PANTHER" id="PTHR12953:SF0">
    <property type="entry name" value="SUN DOMAIN-CONTAINING OSSIFICATION FACTOR"/>
    <property type="match status" value="1"/>
</dbReference>
<dbReference type="InterPro" id="IPR012919">
    <property type="entry name" value="SUN_dom"/>
</dbReference>
<dbReference type="Gene3D" id="2.60.120.260">
    <property type="entry name" value="Galactose-binding domain-like"/>
    <property type="match status" value="1"/>
</dbReference>
<keyword evidence="8" id="KW-1185">Reference proteome</keyword>
<gene>
    <name evidence="7" type="ORF">PSEUBRA_SCAF11g01189</name>
</gene>
<evidence type="ECO:0000256" key="1">
    <source>
        <dbReference type="ARBA" id="ARBA00004308"/>
    </source>
</evidence>
<comment type="subcellular location">
    <subcellularLocation>
        <location evidence="1">Endomembrane system</location>
    </subcellularLocation>
</comment>
<dbReference type="GO" id="GO:0034975">
    <property type="term" value="P:protein folding in endoplasmic reticulum"/>
    <property type="evidence" value="ECO:0007669"/>
    <property type="project" value="TreeGrafter"/>
</dbReference>
<feature type="region of interest" description="Disordered" evidence="5">
    <location>
        <begin position="260"/>
        <end position="305"/>
    </location>
</feature>
<evidence type="ECO:0000256" key="5">
    <source>
        <dbReference type="SAM" id="MobiDB-lite"/>
    </source>
</evidence>
<dbReference type="EMBL" id="KI545853">
    <property type="protein sequence ID" value="EST09369.1"/>
    <property type="molecule type" value="Genomic_DNA"/>
</dbReference>
<dbReference type="GO" id="GO:0016020">
    <property type="term" value="C:membrane"/>
    <property type="evidence" value="ECO:0007669"/>
    <property type="project" value="InterPro"/>
</dbReference>
<dbReference type="PROSITE" id="PS51469">
    <property type="entry name" value="SUN"/>
    <property type="match status" value="1"/>
</dbReference>
<dbReference type="GO" id="GO:0005737">
    <property type="term" value="C:cytoplasm"/>
    <property type="evidence" value="ECO:0007669"/>
    <property type="project" value="TreeGrafter"/>
</dbReference>
<protein>
    <recommendedName>
        <fullName evidence="6">SUN domain-containing protein</fullName>
    </recommendedName>
</protein>
<keyword evidence="2" id="KW-0812">Transmembrane</keyword>
<dbReference type="GO" id="GO:0012505">
    <property type="term" value="C:endomembrane system"/>
    <property type="evidence" value="ECO:0007669"/>
    <property type="project" value="UniProtKB-SubCell"/>
</dbReference>
<feature type="domain" description="SUN" evidence="6">
    <location>
        <begin position="4"/>
        <end position="179"/>
    </location>
</feature>